<organism evidence="2 3">
    <name type="scientific">Streptomyces kaempferi</name>
    <dbReference type="NCBI Taxonomy" id="333725"/>
    <lineage>
        <taxon>Bacteria</taxon>
        <taxon>Bacillati</taxon>
        <taxon>Actinomycetota</taxon>
        <taxon>Actinomycetes</taxon>
        <taxon>Kitasatosporales</taxon>
        <taxon>Streptomycetaceae</taxon>
        <taxon>Streptomyces</taxon>
    </lineage>
</organism>
<evidence type="ECO:0000313" key="3">
    <source>
        <dbReference type="Proteomes" id="UP001597058"/>
    </source>
</evidence>
<feature type="region of interest" description="Disordered" evidence="1">
    <location>
        <begin position="120"/>
        <end position="145"/>
    </location>
</feature>
<gene>
    <name evidence="2" type="ORF">ACFQ5X_28975</name>
</gene>
<keyword evidence="3" id="KW-1185">Reference proteome</keyword>
<sequence length="145" mass="15802">MPTSPRETSAGSRKPRSAARAASRPAVARAAADPDEDFDEPNVSEVDAQESEAVSNHVTGLLCGEEVRIIPPGAWRQSWQELLNGGQIRAFMEIVLHPDDFELFVELDPTNDEVGELINDAAQRAGESLGKSRGPAPSSRRTRRR</sequence>
<dbReference type="RefSeq" id="WP_381329345.1">
    <property type="nucleotide sequence ID" value="NZ_JBHTMM010000043.1"/>
</dbReference>
<comment type="caution">
    <text evidence="2">The sequence shown here is derived from an EMBL/GenBank/DDBJ whole genome shotgun (WGS) entry which is preliminary data.</text>
</comment>
<accession>A0ABW3XK57</accession>
<feature type="compositionally biased region" description="Acidic residues" evidence="1">
    <location>
        <begin position="33"/>
        <end position="50"/>
    </location>
</feature>
<evidence type="ECO:0000256" key="1">
    <source>
        <dbReference type="SAM" id="MobiDB-lite"/>
    </source>
</evidence>
<name>A0ABW3XK57_9ACTN</name>
<protein>
    <submittedName>
        <fullName evidence="2">Uncharacterized protein</fullName>
    </submittedName>
</protein>
<reference evidence="3" key="1">
    <citation type="journal article" date="2019" name="Int. J. Syst. Evol. Microbiol.">
        <title>The Global Catalogue of Microorganisms (GCM) 10K type strain sequencing project: providing services to taxonomists for standard genome sequencing and annotation.</title>
        <authorList>
            <consortium name="The Broad Institute Genomics Platform"/>
            <consortium name="The Broad Institute Genome Sequencing Center for Infectious Disease"/>
            <person name="Wu L."/>
            <person name="Ma J."/>
        </authorList>
    </citation>
    <scope>NUCLEOTIDE SEQUENCE [LARGE SCALE GENOMIC DNA]</scope>
    <source>
        <strain evidence="3">CGMCC 4.7020</strain>
    </source>
</reference>
<feature type="compositionally biased region" description="Low complexity" evidence="1">
    <location>
        <begin position="18"/>
        <end position="31"/>
    </location>
</feature>
<dbReference type="EMBL" id="JBHTMM010000043">
    <property type="protein sequence ID" value="MFD1309882.1"/>
    <property type="molecule type" value="Genomic_DNA"/>
</dbReference>
<proteinExistence type="predicted"/>
<feature type="region of interest" description="Disordered" evidence="1">
    <location>
        <begin position="1"/>
        <end position="57"/>
    </location>
</feature>
<evidence type="ECO:0000313" key="2">
    <source>
        <dbReference type="EMBL" id="MFD1309882.1"/>
    </source>
</evidence>
<dbReference type="Proteomes" id="UP001597058">
    <property type="component" value="Unassembled WGS sequence"/>
</dbReference>